<feature type="chain" id="PRO_5043016058" description="Phosphatidylethanolamine-binding protein" evidence="2">
    <location>
        <begin position="31"/>
        <end position="247"/>
    </location>
</feature>
<dbReference type="Proteomes" id="UP001321473">
    <property type="component" value="Unassembled WGS sequence"/>
</dbReference>
<dbReference type="InterPro" id="IPR035810">
    <property type="entry name" value="PEBP_euk"/>
</dbReference>
<dbReference type="InterPro" id="IPR008914">
    <property type="entry name" value="PEBP"/>
</dbReference>
<evidence type="ECO:0008006" key="5">
    <source>
        <dbReference type="Google" id="ProtNLM"/>
    </source>
</evidence>
<accession>A0AAQ4FK93</accession>
<dbReference type="InterPro" id="IPR036610">
    <property type="entry name" value="PEBP-like_sf"/>
</dbReference>
<reference evidence="3 4" key="1">
    <citation type="journal article" date="2023" name="Arcadia Sci">
        <title>De novo assembly of a long-read Amblyomma americanum tick genome.</title>
        <authorList>
            <person name="Chou S."/>
            <person name="Poskanzer K.E."/>
            <person name="Rollins M."/>
            <person name="Thuy-Boun P.S."/>
        </authorList>
    </citation>
    <scope>NUCLEOTIDE SEQUENCE [LARGE SCALE GENOMIC DNA]</scope>
    <source>
        <strain evidence="3">F_SG_1</strain>
        <tissue evidence="3">Salivary glands</tissue>
    </source>
</reference>
<evidence type="ECO:0000313" key="4">
    <source>
        <dbReference type="Proteomes" id="UP001321473"/>
    </source>
</evidence>
<dbReference type="CDD" id="cd00866">
    <property type="entry name" value="PEBP_euk"/>
    <property type="match status" value="1"/>
</dbReference>
<keyword evidence="1" id="KW-0812">Transmembrane</keyword>
<dbReference type="Gene3D" id="3.90.280.10">
    <property type="entry name" value="PEBP-like"/>
    <property type="match status" value="1"/>
</dbReference>
<gene>
    <name evidence="3" type="ORF">V5799_023112</name>
</gene>
<protein>
    <recommendedName>
        <fullName evidence="5">Phosphatidylethanolamine-binding protein</fullName>
    </recommendedName>
</protein>
<dbReference type="PANTHER" id="PTHR11362">
    <property type="entry name" value="PHOSPHATIDYLETHANOLAMINE-BINDING PROTEIN"/>
    <property type="match status" value="1"/>
</dbReference>
<dbReference type="AlphaFoldDB" id="A0AAQ4FK93"/>
<evidence type="ECO:0000256" key="2">
    <source>
        <dbReference type="SAM" id="SignalP"/>
    </source>
</evidence>
<feature type="transmembrane region" description="Helical" evidence="1">
    <location>
        <begin position="218"/>
        <end position="241"/>
    </location>
</feature>
<keyword evidence="4" id="KW-1185">Reference proteome</keyword>
<comment type="caution">
    <text evidence="3">The sequence shown here is derived from an EMBL/GenBank/DDBJ whole genome shotgun (WGS) entry which is preliminary data.</text>
</comment>
<proteinExistence type="predicted"/>
<evidence type="ECO:0000313" key="3">
    <source>
        <dbReference type="EMBL" id="KAK8787111.1"/>
    </source>
</evidence>
<keyword evidence="1" id="KW-1133">Transmembrane helix</keyword>
<keyword evidence="2" id="KW-0732">Signal</keyword>
<evidence type="ECO:0000256" key="1">
    <source>
        <dbReference type="SAM" id="Phobius"/>
    </source>
</evidence>
<dbReference type="PANTHER" id="PTHR11362:SF82">
    <property type="entry name" value="PHOSPHATIDYLETHANOLAMINE-BINDING PROTEIN 4"/>
    <property type="match status" value="1"/>
</dbReference>
<dbReference type="SUPFAM" id="SSF49777">
    <property type="entry name" value="PEBP-like"/>
    <property type="match status" value="1"/>
</dbReference>
<name>A0AAQ4FK93_AMBAM</name>
<keyword evidence="1" id="KW-0472">Membrane</keyword>
<dbReference type="Pfam" id="PF01161">
    <property type="entry name" value="PBP"/>
    <property type="match status" value="1"/>
</dbReference>
<feature type="signal peptide" evidence="2">
    <location>
        <begin position="1"/>
        <end position="30"/>
    </location>
</feature>
<organism evidence="3 4">
    <name type="scientific">Amblyomma americanum</name>
    <name type="common">Lone star tick</name>
    <dbReference type="NCBI Taxonomy" id="6943"/>
    <lineage>
        <taxon>Eukaryota</taxon>
        <taxon>Metazoa</taxon>
        <taxon>Ecdysozoa</taxon>
        <taxon>Arthropoda</taxon>
        <taxon>Chelicerata</taxon>
        <taxon>Arachnida</taxon>
        <taxon>Acari</taxon>
        <taxon>Parasitiformes</taxon>
        <taxon>Ixodida</taxon>
        <taxon>Ixodoidea</taxon>
        <taxon>Ixodidae</taxon>
        <taxon>Amblyomminae</taxon>
        <taxon>Amblyomma</taxon>
    </lineage>
</organism>
<dbReference type="EMBL" id="JARKHS020002099">
    <property type="protein sequence ID" value="KAK8787111.1"/>
    <property type="molecule type" value="Genomic_DNA"/>
</dbReference>
<sequence>MRHRIGAALLLAIAAATTLLALLSAPVCSAAEPDKRERELLKKAEASKIAPDLIEAIPKAVFEATFPRGQVSMGNFFTLDQASKNPSNIAFPRTPGAKYTIAMLDPDVPTMKDHKFSPILHWLVVNVESGDVKAPVDFKTGFELYKYRGPKPPMGAGPHRYVFLAYKQSKAIDSPQSLIVPFEKRKNYNLAKFANDHGLGKPIAVNYFISENCHTAGYTPFVVCTTVFAMALTGLVGRLVLLQVYML</sequence>